<dbReference type="SMART" id="SM00129">
    <property type="entry name" value="KISc"/>
    <property type="match status" value="1"/>
</dbReference>
<comment type="similarity">
    <text evidence="6 7">Belongs to the TRAFAC class myosin-kinesin ATPase superfamily. Kinesin family.</text>
</comment>
<keyword evidence="5 6" id="KW-0505">Motor protein</keyword>
<dbReference type="Pfam" id="PF00225">
    <property type="entry name" value="Kinesin"/>
    <property type="match status" value="1"/>
</dbReference>
<evidence type="ECO:0000256" key="1">
    <source>
        <dbReference type="ARBA" id="ARBA00022701"/>
    </source>
</evidence>
<keyword evidence="12" id="KW-1185">Reference proteome</keyword>
<dbReference type="InterPro" id="IPR019821">
    <property type="entry name" value="Kinesin_motor_CS"/>
</dbReference>
<feature type="non-terminal residue" evidence="10">
    <location>
        <position position="334"/>
    </location>
</feature>
<protein>
    <recommendedName>
        <fullName evidence="7">Kinesin-like protein</fullName>
    </recommendedName>
</protein>
<dbReference type="OrthoDB" id="3176171at2759"/>
<evidence type="ECO:0000313" key="12">
    <source>
        <dbReference type="Proteomes" id="UP000274922"/>
    </source>
</evidence>
<dbReference type="GO" id="GO:0005874">
    <property type="term" value="C:microtubule"/>
    <property type="evidence" value="ECO:0007669"/>
    <property type="project" value="UniProtKB-KW"/>
</dbReference>
<dbReference type="PANTHER" id="PTHR47968:SF13">
    <property type="entry name" value="KINESIN-LIKE PROTEIN KIF19 ISOFORM X1"/>
    <property type="match status" value="1"/>
</dbReference>
<evidence type="ECO:0000256" key="2">
    <source>
        <dbReference type="ARBA" id="ARBA00022741"/>
    </source>
</evidence>
<dbReference type="GO" id="GO:0005524">
    <property type="term" value="F:ATP binding"/>
    <property type="evidence" value="ECO:0007669"/>
    <property type="project" value="UniProtKB-UniRule"/>
</dbReference>
<keyword evidence="1 7" id="KW-0493">Microtubule</keyword>
<dbReference type="PROSITE" id="PS00411">
    <property type="entry name" value="KINESIN_MOTOR_1"/>
    <property type="match status" value="1"/>
</dbReference>
<sequence length="334" mass="35537">NAHLIRAASPTVLAVGANPNDVSPFDGKQRHGGRDRLYGFDHVFGPDATQVDVFAATVRQLLPAVLAGLETSCFAYGCTNSGKTHTVVGSPEAPGLMSLGLVELFAMLAAHTQCHPYEVSLSYLEIYNEKIRDLLSRTSEALELRTDAEGAVAVAGISRERAHSPEEVLALVRRGSRQRVQEGTAANSASSRSHAVLQIFVLMGPDTNALGKPLKRRLGKLSLVDLAGSERAAETQNRGQRMIEGASINKSLLALGNCINALAAASQHDGATKKNKSYVNFRDSQLTRLLANAISGPCKTVMIANVSPALANLDETLNTLKFASRAATIQTKAL</sequence>
<keyword evidence="2 6" id="KW-0547">Nucleotide-binding</keyword>
<proteinExistence type="inferred from homology"/>
<evidence type="ECO:0000313" key="11">
    <source>
        <dbReference type="Proteomes" id="UP000268535"/>
    </source>
</evidence>
<reference evidence="10" key="2">
    <citation type="submission" date="2018-04" db="EMBL/GenBank/DDBJ databases">
        <title>Leveraging single-cell genomics to expand the Fungal Tree of Life.</title>
        <authorList>
            <consortium name="DOE Joint Genome Institute"/>
            <person name="Ahrendt S.R."/>
            <person name="Quandt C.A."/>
            <person name="Ciobanu D."/>
            <person name="Clum A."/>
            <person name="Salamov A."/>
            <person name="Andreopoulos B."/>
            <person name="Cheng J.-F."/>
            <person name="Woyke T."/>
            <person name="Pelin A."/>
            <person name="Henrissat B."/>
            <person name="Benny G.L."/>
            <person name="Smith M.E."/>
            <person name="James T.Y."/>
            <person name="Grigoriev I.V."/>
        </authorList>
    </citation>
    <scope>NUCLEOTIDE SEQUENCE</scope>
    <source>
        <strain evidence="10">ATCC 52028</strain>
    </source>
</reference>
<feature type="binding site" evidence="6">
    <location>
        <begin position="77"/>
        <end position="84"/>
    </location>
    <ligand>
        <name>ATP</name>
        <dbReference type="ChEBI" id="CHEBI:30616"/>
    </ligand>
</feature>
<evidence type="ECO:0000313" key="9">
    <source>
        <dbReference type="EMBL" id="RKO97218.1"/>
    </source>
</evidence>
<dbReference type="InterPro" id="IPR027640">
    <property type="entry name" value="Kinesin-like_fam"/>
</dbReference>
<name>A0A4P9WYG4_9FUNG</name>
<dbReference type="EMBL" id="ML014407">
    <property type="protein sequence ID" value="RKO98541.1"/>
    <property type="molecule type" value="Genomic_DNA"/>
</dbReference>
<dbReference type="Proteomes" id="UP000268535">
    <property type="component" value="Unassembled WGS sequence"/>
</dbReference>
<reference evidence="9" key="3">
    <citation type="submission" date="2018-08" db="EMBL/GenBank/DDBJ databases">
        <title>Leveraging single-cell genomics to expand the Fungal Tree of Life.</title>
        <authorList>
            <consortium name="DOE Joint Genome Institute"/>
            <person name="Ahrendt S.R."/>
            <person name="Quandt C.A."/>
            <person name="Ciobanu D."/>
            <person name="Clum A."/>
            <person name="Salamov A."/>
            <person name="Andreopoulos B."/>
            <person name="Cheng J.-F."/>
            <person name="Woyke T."/>
            <person name="Pelin A."/>
            <person name="Henrissat B."/>
            <person name="Reynolds N."/>
            <person name="Benny G.L."/>
            <person name="Smith M.E."/>
            <person name="James T.Y."/>
            <person name="Grigoriev I.V."/>
        </authorList>
    </citation>
    <scope>NUCLEOTIDE SEQUENCE</scope>
    <source>
        <strain evidence="9">ATCC 52028</strain>
    </source>
</reference>
<dbReference type="STRING" id="1555241.A0A4P9WYG4"/>
<dbReference type="InterPro" id="IPR027417">
    <property type="entry name" value="P-loop_NTPase"/>
</dbReference>
<evidence type="ECO:0000256" key="3">
    <source>
        <dbReference type="ARBA" id="ARBA00022840"/>
    </source>
</evidence>
<dbReference type="InterPro" id="IPR036961">
    <property type="entry name" value="Kinesin_motor_dom_sf"/>
</dbReference>
<dbReference type="Proteomes" id="UP000274922">
    <property type="component" value="Unassembled WGS sequence"/>
</dbReference>
<evidence type="ECO:0000259" key="8">
    <source>
        <dbReference type="PROSITE" id="PS50067"/>
    </source>
</evidence>
<evidence type="ECO:0000256" key="6">
    <source>
        <dbReference type="PROSITE-ProRule" id="PRU00283"/>
    </source>
</evidence>
<feature type="non-terminal residue" evidence="10">
    <location>
        <position position="1"/>
    </location>
</feature>
<keyword evidence="3 6" id="KW-0067">ATP-binding</keyword>
<evidence type="ECO:0000256" key="4">
    <source>
        <dbReference type="ARBA" id="ARBA00023054"/>
    </source>
</evidence>
<dbReference type="GO" id="GO:0003777">
    <property type="term" value="F:microtubule motor activity"/>
    <property type="evidence" value="ECO:0007669"/>
    <property type="project" value="InterPro"/>
</dbReference>
<reference evidence="11 12" key="1">
    <citation type="journal article" date="2018" name="Nat. Microbiol.">
        <title>Leveraging single-cell genomics to expand the fungal tree of life.</title>
        <authorList>
            <person name="Ahrendt S.R."/>
            <person name="Quandt C.A."/>
            <person name="Ciobanu D."/>
            <person name="Clum A."/>
            <person name="Salamov A."/>
            <person name="Andreopoulos B."/>
            <person name="Cheng J.F."/>
            <person name="Woyke T."/>
            <person name="Pelin A."/>
            <person name="Henrissat B."/>
            <person name="Reynolds N.K."/>
            <person name="Benny G.L."/>
            <person name="Smith M.E."/>
            <person name="James T.Y."/>
            <person name="Grigoriev I.V."/>
        </authorList>
    </citation>
    <scope>NUCLEOTIDE SEQUENCE [LARGE SCALE GENOMIC DNA]</scope>
    <source>
        <strain evidence="11 12">ATCC 52028</strain>
    </source>
</reference>
<dbReference type="SUPFAM" id="SSF52540">
    <property type="entry name" value="P-loop containing nucleoside triphosphate hydrolases"/>
    <property type="match status" value="1"/>
</dbReference>
<dbReference type="GO" id="GO:0008017">
    <property type="term" value="F:microtubule binding"/>
    <property type="evidence" value="ECO:0007669"/>
    <property type="project" value="InterPro"/>
</dbReference>
<gene>
    <name evidence="9" type="ORF">CAUPRSCDRAFT_3615</name>
    <name evidence="10" type="ORF">CXG81DRAFT_635</name>
</gene>
<feature type="domain" description="Kinesin motor" evidence="8">
    <location>
        <begin position="1"/>
        <end position="329"/>
    </location>
</feature>
<organism evidence="10 12">
    <name type="scientific">Caulochytrium protostelioides</name>
    <dbReference type="NCBI Taxonomy" id="1555241"/>
    <lineage>
        <taxon>Eukaryota</taxon>
        <taxon>Fungi</taxon>
        <taxon>Fungi incertae sedis</taxon>
        <taxon>Chytridiomycota</taxon>
        <taxon>Chytridiomycota incertae sedis</taxon>
        <taxon>Chytridiomycetes</taxon>
        <taxon>Caulochytriales</taxon>
        <taxon>Caulochytriaceae</taxon>
        <taxon>Caulochytrium</taxon>
    </lineage>
</organism>
<dbReference type="GO" id="GO:0007018">
    <property type="term" value="P:microtubule-based movement"/>
    <property type="evidence" value="ECO:0007669"/>
    <property type="project" value="InterPro"/>
</dbReference>
<dbReference type="InterPro" id="IPR001752">
    <property type="entry name" value="Kinesin_motor_dom"/>
</dbReference>
<keyword evidence="4" id="KW-0175">Coiled coil</keyword>
<dbReference type="PANTHER" id="PTHR47968">
    <property type="entry name" value="CENTROMERE PROTEIN E"/>
    <property type="match status" value="1"/>
</dbReference>
<dbReference type="Gene3D" id="3.40.850.10">
    <property type="entry name" value="Kinesin motor domain"/>
    <property type="match status" value="1"/>
</dbReference>
<dbReference type="EMBL" id="ML009358">
    <property type="protein sequence ID" value="RKO97218.1"/>
    <property type="molecule type" value="Genomic_DNA"/>
</dbReference>
<dbReference type="PRINTS" id="PR00380">
    <property type="entry name" value="KINESINHEAVY"/>
</dbReference>
<evidence type="ECO:0000313" key="10">
    <source>
        <dbReference type="EMBL" id="RKO98541.1"/>
    </source>
</evidence>
<dbReference type="AlphaFoldDB" id="A0A4P9WYG4"/>
<evidence type="ECO:0000256" key="5">
    <source>
        <dbReference type="ARBA" id="ARBA00023175"/>
    </source>
</evidence>
<evidence type="ECO:0000256" key="7">
    <source>
        <dbReference type="RuleBase" id="RU000394"/>
    </source>
</evidence>
<accession>A0A4P9WYG4</accession>
<dbReference type="PROSITE" id="PS50067">
    <property type="entry name" value="KINESIN_MOTOR_2"/>
    <property type="match status" value="1"/>
</dbReference>